<organism evidence="2 3">
    <name type="scientific">Puniceispirillum marinum (strain IMCC1322)</name>
    <dbReference type="NCBI Taxonomy" id="488538"/>
    <lineage>
        <taxon>Bacteria</taxon>
        <taxon>Pseudomonadati</taxon>
        <taxon>Pseudomonadota</taxon>
        <taxon>Alphaproteobacteria</taxon>
        <taxon>Candidatus Puniceispirillales</taxon>
        <taxon>Candidatus Puniceispirillaceae</taxon>
        <taxon>Candidatus Puniceispirillum</taxon>
    </lineage>
</organism>
<reference evidence="2 3" key="1">
    <citation type="journal article" date="2010" name="J. Bacteriol.">
        <title>Complete genome sequence of "Candidatus Puniceispirillum marinum" IMCC1322, a representative of the SAR116 clade in the Alphaproteobacteria.</title>
        <authorList>
            <person name="Oh H.M."/>
            <person name="Kwon K.K."/>
            <person name="Kang I."/>
            <person name="Kang S.G."/>
            <person name="Lee J.H."/>
            <person name="Kim S.J."/>
            <person name="Cho J.C."/>
        </authorList>
    </citation>
    <scope>NUCLEOTIDE SEQUENCE [LARGE SCALE GENOMIC DNA]</scope>
    <source>
        <strain evidence="2 3">IMCC1322</strain>
    </source>
</reference>
<dbReference type="Proteomes" id="UP000007460">
    <property type="component" value="Chromosome"/>
</dbReference>
<dbReference type="AlphaFoldDB" id="D5BSI2"/>
<dbReference type="Gene3D" id="3.40.50.720">
    <property type="entry name" value="NAD(P)-binding Rossmann-like Domain"/>
    <property type="match status" value="1"/>
</dbReference>
<dbReference type="HOGENOM" id="CLU_007383_4_0_5"/>
<dbReference type="PANTHER" id="PTHR43245">
    <property type="entry name" value="BIFUNCTIONAL POLYMYXIN RESISTANCE PROTEIN ARNA"/>
    <property type="match status" value="1"/>
</dbReference>
<dbReference type="PANTHER" id="PTHR43245:SF23">
    <property type="entry name" value="NAD(P)-BINDING DOMAIN-CONTAINING PROTEIN"/>
    <property type="match status" value="1"/>
</dbReference>
<dbReference type="eggNOG" id="COG0451">
    <property type="taxonomic scope" value="Bacteria"/>
</dbReference>
<evidence type="ECO:0000313" key="3">
    <source>
        <dbReference type="Proteomes" id="UP000007460"/>
    </source>
</evidence>
<protein>
    <submittedName>
        <fullName evidence="2">NAD-dependent epimerase/dehydratase</fullName>
        <ecNumber evidence="2">5.1.3.2</ecNumber>
    </submittedName>
</protein>
<dbReference type="Pfam" id="PF01370">
    <property type="entry name" value="Epimerase"/>
    <property type="match status" value="1"/>
</dbReference>
<evidence type="ECO:0000313" key="2">
    <source>
        <dbReference type="EMBL" id="ADE39229.1"/>
    </source>
</evidence>
<dbReference type="InterPro" id="IPR050177">
    <property type="entry name" value="Lipid_A_modif_metabolic_enz"/>
</dbReference>
<keyword evidence="3" id="KW-1185">Reference proteome</keyword>
<dbReference type="EMBL" id="CP001751">
    <property type="protein sequence ID" value="ADE39229.1"/>
    <property type="molecule type" value="Genomic_DNA"/>
</dbReference>
<dbReference type="GO" id="GO:0003978">
    <property type="term" value="F:UDP-glucose 4-epimerase activity"/>
    <property type="evidence" value="ECO:0007669"/>
    <property type="project" value="UniProtKB-EC"/>
</dbReference>
<proteinExistence type="predicted"/>
<gene>
    <name evidence="2" type="ordered locus">SAR116_0986</name>
</gene>
<dbReference type="KEGG" id="apb:SAR116_0986"/>
<dbReference type="InterPro" id="IPR036291">
    <property type="entry name" value="NAD(P)-bd_dom_sf"/>
</dbReference>
<name>D5BSI2_PUNMI</name>
<dbReference type="SUPFAM" id="SSF51735">
    <property type="entry name" value="NAD(P)-binding Rossmann-fold domains"/>
    <property type="match status" value="1"/>
</dbReference>
<accession>D5BSI2</accession>
<dbReference type="CDD" id="cd08946">
    <property type="entry name" value="SDR_e"/>
    <property type="match status" value="1"/>
</dbReference>
<sequence>MEWIHKMETVLLTGGAGYIGSLLTGYLLKAGYKVVVVDNFLYDRQTLNQYCANENFSVIKSDVRDVDNYKHLVAKADIIIPLAAIVGAPACASKPKDAATINEAAVYDLFDMTAKSQLIIMPTTNSAYGTGDENNFCNEESPLNPISQYAKEKVAVEARLMERANSISYRLATVFGMSQRMRLDLLVNDFVYRAKTDGFVVLYEPHFKRNYIHIRDVTRAFVYAIKNVDSMVGNVYNVGLSDANISKFELCERIQQQLPKFIFPIADNQKDPDQRNYIVSNEKLEKTGFMPTHSLDFGIEELIKGYSMISKHQYTNL</sequence>
<evidence type="ECO:0000259" key="1">
    <source>
        <dbReference type="Pfam" id="PF01370"/>
    </source>
</evidence>
<dbReference type="EC" id="5.1.3.2" evidence="2"/>
<dbReference type="STRING" id="488538.SAR116_0986"/>
<feature type="domain" description="NAD-dependent epimerase/dehydratase" evidence="1">
    <location>
        <begin position="10"/>
        <end position="239"/>
    </location>
</feature>
<dbReference type="InterPro" id="IPR001509">
    <property type="entry name" value="Epimerase_deHydtase"/>
</dbReference>
<keyword evidence="2" id="KW-0413">Isomerase</keyword>